<accession>A0AAQ3PJE3</accession>
<dbReference type="Proteomes" id="UP001374535">
    <property type="component" value="Chromosome 1"/>
</dbReference>
<gene>
    <name evidence="2" type="ORF">V8G54_005009</name>
</gene>
<evidence type="ECO:0000313" key="3">
    <source>
        <dbReference type="Proteomes" id="UP001374535"/>
    </source>
</evidence>
<sequence>MTKLLRNDPAPDNRNKTRHDIDKITKLRVLMNPYSKQRLNPQKETTKSLVRRHTLPPPNKVHEGHHPHLVTLSEPHFFRRCNGMEALAAETEIAHVSGQEEPRYHAKQIIG</sequence>
<keyword evidence="3" id="KW-1185">Reference proteome</keyword>
<name>A0AAQ3PJE3_VIGMU</name>
<evidence type="ECO:0000256" key="1">
    <source>
        <dbReference type="SAM" id="MobiDB-lite"/>
    </source>
</evidence>
<organism evidence="2 3">
    <name type="scientific">Vigna mungo</name>
    <name type="common">Black gram</name>
    <name type="synonym">Phaseolus mungo</name>
    <dbReference type="NCBI Taxonomy" id="3915"/>
    <lineage>
        <taxon>Eukaryota</taxon>
        <taxon>Viridiplantae</taxon>
        <taxon>Streptophyta</taxon>
        <taxon>Embryophyta</taxon>
        <taxon>Tracheophyta</taxon>
        <taxon>Spermatophyta</taxon>
        <taxon>Magnoliopsida</taxon>
        <taxon>eudicotyledons</taxon>
        <taxon>Gunneridae</taxon>
        <taxon>Pentapetalae</taxon>
        <taxon>rosids</taxon>
        <taxon>fabids</taxon>
        <taxon>Fabales</taxon>
        <taxon>Fabaceae</taxon>
        <taxon>Papilionoideae</taxon>
        <taxon>50 kb inversion clade</taxon>
        <taxon>NPAAA clade</taxon>
        <taxon>indigoferoid/millettioid clade</taxon>
        <taxon>Phaseoleae</taxon>
        <taxon>Vigna</taxon>
    </lineage>
</organism>
<protein>
    <submittedName>
        <fullName evidence="2">Uncharacterized protein</fullName>
    </submittedName>
</protein>
<dbReference type="AlphaFoldDB" id="A0AAQ3PJE3"/>
<reference evidence="2 3" key="1">
    <citation type="journal article" date="2023" name="Life. Sci Alliance">
        <title>Evolutionary insights into 3D genome organization and epigenetic landscape of Vigna mungo.</title>
        <authorList>
            <person name="Junaid A."/>
            <person name="Singh B."/>
            <person name="Bhatia S."/>
        </authorList>
    </citation>
    <scope>NUCLEOTIDE SEQUENCE [LARGE SCALE GENOMIC DNA]</scope>
    <source>
        <strain evidence="2">Urdbean</strain>
    </source>
</reference>
<evidence type="ECO:0000313" key="2">
    <source>
        <dbReference type="EMBL" id="WVZ26465.1"/>
    </source>
</evidence>
<feature type="compositionally biased region" description="Polar residues" evidence="1">
    <location>
        <begin position="34"/>
        <end position="43"/>
    </location>
</feature>
<proteinExistence type="predicted"/>
<dbReference type="EMBL" id="CP144700">
    <property type="protein sequence ID" value="WVZ26465.1"/>
    <property type="molecule type" value="Genomic_DNA"/>
</dbReference>
<feature type="region of interest" description="Disordered" evidence="1">
    <location>
        <begin position="34"/>
        <end position="67"/>
    </location>
</feature>